<dbReference type="InterPro" id="IPR029068">
    <property type="entry name" value="Glyas_Bleomycin-R_OHBP_Dase"/>
</dbReference>
<feature type="domain" description="PhnB-like" evidence="1">
    <location>
        <begin position="131"/>
        <end position="249"/>
    </location>
</feature>
<name>A0ABV2LVU7_9FLAO</name>
<dbReference type="Proteomes" id="UP001549146">
    <property type="component" value="Unassembled WGS sequence"/>
</dbReference>
<dbReference type="RefSeq" id="WP_354510098.1">
    <property type="nucleotide sequence ID" value="NZ_JBEPMO010000016.1"/>
</dbReference>
<organism evidence="2 3">
    <name type="scientific">Moheibacter stercoris</name>
    <dbReference type="NCBI Taxonomy" id="1628251"/>
    <lineage>
        <taxon>Bacteria</taxon>
        <taxon>Pseudomonadati</taxon>
        <taxon>Bacteroidota</taxon>
        <taxon>Flavobacteriia</taxon>
        <taxon>Flavobacteriales</taxon>
        <taxon>Weeksellaceae</taxon>
        <taxon>Moheibacter</taxon>
    </lineage>
</organism>
<evidence type="ECO:0000313" key="3">
    <source>
        <dbReference type="Proteomes" id="UP001549146"/>
    </source>
</evidence>
<comment type="caution">
    <text evidence="2">The sequence shown here is derived from an EMBL/GenBank/DDBJ whole genome shotgun (WGS) entry which is preliminary data.</text>
</comment>
<gene>
    <name evidence="2" type="ORF">ABID46_002254</name>
</gene>
<reference evidence="2 3" key="1">
    <citation type="submission" date="2024-06" db="EMBL/GenBank/DDBJ databases">
        <title>Genomic Encyclopedia of Type Strains, Phase IV (KMG-IV): sequencing the most valuable type-strain genomes for metagenomic binning, comparative biology and taxonomic classification.</title>
        <authorList>
            <person name="Goeker M."/>
        </authorList>
    </citation>
    <scope>NUCLEOTIDE SEQUENCE [LARGE SCALE GENOMIC DNA]</scope>
    <source>
        <strain evidence="2 3">DSM 29388</strain>
    </source>
</reference>
<dbReference type="EMBL" id="JBEPMO010000016">
    <property type="protein sequence ID" value="MET3732664.1"/>
    <property type="molecule type" value="Genomic_DNA"/>
</dbReference>
<evidence type="ECO:0000259" key="1">
    <source>
        <dbReference type="Pfam" id="PF06983"/>
    </source>
</evidence>
<sequence>MTFDFNNQSIYPCILLDNKANLAANFYIETFGNGKILMEVAQFTLFEIENQLFKIINTNHPDHRSNPAVSFMVSFETEEELRKIWNRLKVGGLVMIPLELYDSKNTVGWLQDQFGISWQLVTSTSQASKHQKISPFLQFGKSNSGRAELASNFYMEVFKHSKRDEILRYEEDSSKKLVKHLGLYLNEYLIRMADSFTEQPFDFSPGISFTIECETQAEIDYYWNAFAFGGTTNPAGWVKDKFGISWQIVPKEMNNWIVNPAINLKVVAQLRIMTKINIEKLRAIQ</sequence>
<protein>
    <submittedName>
        <fullName evidence="2">3-demethylubiquinone-9 3-methyltransferase (Glyoxalase superfamily)</fullName>
    </submittedName>
</protein>
<dbReference type="Gene3D" id="3.10.180.10">
    <property type="entry name" value="2,3-Dihydroxybiphenyl 1,2-Dioxygenase, domain 1"/>
    <property type="match status" value="2"/>
</dbReference>
<dbReference type="SUPFAM" id="SSF54593">
    <property type="entry name" value="Glyoxalase/Bleomycin resistance protein/Dihydroxybiphenyl dioxygenase"/>
    <property type="match status" value="2"/>
</dbReference>
<dbReference type="PANTHER" id="PTHR33990">
    <property type="entry name" value="PROTEIN YJDN-RELATED"/>
    <property type="match status" value="1"/>
</dbReference>
<evidence type="ECO:0000313" key="2">
    <source>
        <dbReference type="EMBL" id="MET3732664.1"/>
    </source>
</evidence>
<accession>A0ABV2LVU7</accession>
<keyword evidence="3" id="KW-1185">Reference proteome</keyword>
<dbReference type="CDD" id="cd06588">
    <property type="entry name" value="PhnB_like"/>
    <property type="match status" value="2"/>
</dbReference>
<dbReference type="InterPro" id="IPR028973">
    <property type="entry name" value="PhnB-like"/>
</dbReference>
<feature type="domain" description="PhnB-like" evidence="1">
    <location>
        <begin position="9"/>
        <end position="121"/>
    </location>
</feature>
<proteinExistence type="predicted"/>
<dbReference type="Pfam" id="PF06983">
    <property type="entry name" value="3-dmu-9_3-mt"/>
    <property type="match status" value="2"/>
</dbReference>